<feature type="signal peptide" evidence="1">
    <location>
        <begin position="1"/>
        <end position="19"/>
    </location>
</feature>
<dbReference type="EC" id="3.4.11.-" evidence="3"/>
<dbReference type="PANTHER" id="PTHR45726:SF3">
    <property type="entry name" value="LEUKOTRIENE A-4 HYDROLASE"/>
    <property type="match status" value="1"/>
</dbReference>
<keyword evidence="3" id="KW-0378">Hydrolase</keyword>
<protein>
    <submittedName>
        <fullName evidence="3">M1 family metallopeptidase</fullName>
        <ecNumber evidence="3">3.4.11.-</ecNumber>
    </submittedName>
</protein>
<sequence>MNKRISLCILFFIPVSAFSQQNWQQEVNYKIDVTLNDVDHTLSATEEIEYINNSPETLTFLYFHLWPNAYKDRNTAFAKQQLRNNVSRFHFAPEHARGSITGLDFKVNGQPVKWEYDAKNPDIAKLTLNQPLASGQRITISTPFKVKLPDSFSRLGHVGQSYQITQWYPKPAVYDQDGWHPIPYLDQGEFYSEFGSFDVRITLPANYTVGATGVLQTAKEIARMDSLATATASITKFDKTDLDFPPSAAQTKTLHYRQDKIHDFAWFADKRFHVLKGEVILPHSKNAVTTWLLFTNRRAETWITSMKDMNDAVYYYSQWVGDYPYAHATAVDGALSAGAGMEYPMVTVTDPEAIIHEVGHNWFYGILGSNERQHPWLDEGINTYYETRVKTQRTQNAGMLSSAFKSEQLRNFFGLGNLPSTAIDAQVFMSGASRGLDQPVTAASEQFRSMNYGTGVYAKTALLFHYLENYLGTARFDSAMHRYYQQWKFRHPGPHDLQTALEKSTGEPLNWFFQDLLASTSIPDAHLANVTKTENGLTATVTQTGKLALPVQVATLDAEGNILESYWTKPNERKQTVTFKETDAFVDRVVVDPQYLFPELDRRDNQYNLHSFLPKVEPLKLQLLAGIPRIDKQQLFFMPTIGYNTYDKFMLGGAFYNHLVTEHKLNYIVMPMYAFGSKRLTGLADVHFRLPAQGFLRKVELGVQGQRFSNYQIIKPSLTFYNRLKNSITPWQQLTLSWSVVKEEFMPNFQAPQIAYQLSSSNAISGSELRLDFTTFRYDVPSYSSPFPGPDSKEETGHVSRLRLDLHNWFKYKANKEIRLRTFVGLMFKNGTNHPFYLGLAGSPDYLKEHVFFNRQEMATSLGGPASIRQTDRKDGGFRNPIAIVSQDWLAALNLTADVPVLPLTAYLDLGHVGGETKEVLYGTGFQLSFFNNMLEIYLPVAGSNFEDTYPGNFKNFRESIRYSLNLNLWNPYKLLDKMQ</sequence>
<proteinExistence type="predicted"/>
<evidence type="ECO:0000259" key="2">
    <source>
        <dbReference type="Pfam" id="PF01433"/>
    </source>
</evidence>
<dbReference type="CDD" id="cd09604">
    <property type="entry name" value="M1_APN_like"/>
    <property type="match status" value="1"/>
</dbReference>
<keyword evidence="4" id="KW-1185">Reference proteome</keyword>
<reference evidence="4" key="1">
    <citation type="journal article" date="2019" name="Int. J. Syst. Evol. Microbiol.">
        <title>The Global Catalogue of Microorganisms (GCM) 10K type strain sequencing project: providing services to taxonomists for standard genome sequencing and annotation.</title>
        <authorList>
            <consortium name="The Broad Institute Genomics Platform"/>
            <consortium name="The Broad Institute Genome Sequencing Center for Infectious Disease"/>
            <person name="Wu L."/>
            <person name="Ma J."/>
        </authorList>
    </citation>
    <scope>NUCLEOTIDE SEQUENCE [LARGE SCALE GENOMIC DNA]</scope>
    <source>
        <strain evidence="4">CGMCC 4.7393</strain>
    </source>
</reference>
<dbReference type="PANTHER" id="PTHR45726">
    <property type="entry name" value="LEUKOTRIENE A-4 HYDROLASE"/>
    <property type="match status" value="1"/>
</dbReference>
<dbReference type="EMBL" id="JBHSYQ010000005">
    <property type="protein sequence ID" value="MFC6998385.1"/>
    <property type="molecule type" value="Genomic_DNA"/>
</dbReference>
<dbReference type="GO" id="GO:0004177">
    <property type="term" value="F:aminopeptidase activity"/>
    <property type="evidence" value="ECO:0007669"/>
    <property type="project" value="UniProtKB-KW"/>
</dbReference>
<comment type="caution">
    <text evidence="3">The sequence shown here is derived from an EMBL/GenBank/DDBJ whole genome shotgun (WGS) entry which is preliminary data.</text>
</comment>
<evidence type="ECO:0000256" key="1">
    <source>
        <dbReference type="SAM" id="SignalP"/>
    </source>
</evidence>
<dbReference type="RefSeq" id="WP_153042082.1">
    <property type="nucleotide sequence ID" value="NZ_JBHSYQ010000005.1"/>
</dbReference>
<gene>
    <name evidence="3" type="ORF">ACFQHR_12170</name>
</gene>
<organism evidence="3 4">
    <name type="scientific">Rufibacter roseus</name>
    <dbReference type="NCBI Taxonomy" id="1567108"/>
    <lineage>
        <taxon>Bacteria</taxon>
        <taxon>Pseudomonadati</taxon>
        <taxon>Bacteroidota</taxon>
        <taxon>Cytophagia</taxon>
        <taxon>Cytophagales</taxon>
        <taxon>Hymenobacteraceae</taxon>
        <taxon>Rufibacter</taxon>
    </lineage>
</organism>
<dbReference type="SUPFAM" id="SSF55486">
    <property type="entry name" value="Metalloproteases ('zincins'), catalytic domain"/>
    <property type="match status" value="1"/>
</dbReference>
<keyword evidence="3" id="KW-0031">Aminopeptidase</keyword>
<feature type="chain" id="PRO_5045968062" evidence="1">
    <location>
        <begin position="20"/>
        <end position="980"/>
    </location>
</feature>
<dbReference type="InterPro" id="IPR027268">
    <property type="entry name" value="Peptidase_M4/M1_CTD_sf"/>
</dbReference>
<dbReference type="Gene3D" id="1.10.390.10">
    <property type="entry name" value="Neutral Protease Domain 2"/>
    <property type="match status" value="1"/>
</dbReference>
<evidence type="ECO:0000313" key="4">
    <source>
        <dbReference type="Proteomes" id="UP001596405"/>
    </source>
</evidence>
<dbReference type="Proteomes" id="UP001596405">
    <property type="component" value="Unassembled WGS sequence"/>
</dbReference>
<name>A0ABW2DMV8_9BACT</name>
<evidence type="ECO:0000313" key="3">
    <source>
        <dbReference type="EMBL" id="MFC6998385.1"/>
    </source>
</evidence>
<keyword evidence="1" id="KW-0732">Signal</keyword>
<dbReference type="Pfam" id="PF01433">
    <property type="entry name" value="Peptidase_M1"/>
    <property type="match status" value="1"/>
</dbReference>
<accession>A0ABW2DMV8</accession>
<feature type="domain" description="Peptidase M1 membrane alanine aminopeptidase" evidence="2">
    <location>
        <begin position="353"/>
        <end position="514"/>
    </location>
</feature>
<dbReference type="InterPro" id="IPR014782">
    <property type="entry name" value="Peptidase_M1_dom"/>
</dbReference>
<keyword evidence="3" id="KW-0645">Protease</keyword>
<dbReference type="InterPro" id="IPR034015">
    <property type="entry name" value="M1_LTA4H"/>
</dbReference>